<dbReference type="GO" id="GO:0008418">
    <property type="term" value="F:protein-N-terminal asparagine amidohydrolase activity"/>
    <property type="evidence" value="ECO:0007669"/>
    <property type="project" value="InterPro"/>
</dbReference>
<dbReference type="EMBL" id="JAMRDG010000001">
    <property type="protein sequence ID" value="KAJ3707898.1"/>
    <property type="molecule type" value="Genomic_DNA"/>
</dbReference>
<evidence type="ECO:0000313" key="1">
    <source>
        <dbReference type="EMBL" id="KAJ3707898.1"/>
    </source>
</evidence>
<gene>
    <name evidence="1" type="ORF">LUZ61_011603</name>
</gene>
<sequence length="334" mass="37668">MILVDNQPISFPDSSSQSQGRDILDILLENPTLVSAANQFKSQPERIISDSGAHMKHVYVFQREFATVDPAVAQIVGTDEATTCVGLVIRNRNNGLTSVSHMDFPEVVDQGLNQMVQSITGPEAILDVFLVGGFDDSPHKNKHGSKISKEGYSLALCHKIIMSLLNRPETFHLRLLFVLGHNTKSDSNGHQIPIFGGLLVETSTGRVLPACFENHARSPDEIVRRILVNVSYDDLNLRGKLLDIYDTKRDIFIIPCVQWSFFWSELESAKAQLSDEEFLSECSTSPFAEPPHFVQCQRRTGRYLVEHPHWRYTFPEGKPRVFQRNDDGTWVKCD</sequence>
<dbReference type="InterPro" id="IPR026750">
    <property type="entry name" value="NTAN1"/>
</dbReference>
<dbReference type="GO" id="GO:0006511">
    <property type="term" value="P:ubiquitin-dependent protein catabolic process"/>
    <property type="evidence" value="ECO:0007669"/>
    <property type="project" value="TreeGrafter"/>
</dbReference>
<dbReference type="GO" id="GO:0005634">
    <property type="term" value="C:nucleus"/>
    <property type="evidence" value="ECO:0007669"/>
    <property type="project" value="TreeGrafter"/>
</dbReference>
<accession>A0AAD6A1I6</accession>
<dbReference type="Proteomes" id="UP001210211">
    <property type="component" value="Unassembled WGS sequence"/>
</dbReference>
<evidence type="ECO:0008006" key="3">
    <source>
        <dbReference type="Google" id="ProtNLM"/>
    </source>
</evidence>
<dbReference type="PANTHER" id="PTHR12498">
    <property type="entry name" value="N-TERMINAL ASPARAGINE AMIDOHYDROLASE"/>
    <property type="match status" value="1"/>
</dbReference>
<dbReference type="Pfam" id="PF14736">
    <property type="entry name" value="N_Asn_amidohyd"/>
    <property type="match status" value="1"/>
</dbReference>
<organism evidence="1 2">
    <name type="scientific">Rhynchospora tenuis</name>
    <dbReference type="NCBI Taxonomy" id="198213"/>
    <lineage>
        <taxon>Eukaryota</taxon>
        <taxon>Viridiplantae</taxon>
        <taxon>Streptophyta</taxon>
        <taxon>Embryophyta</taxon>
        <taxon>Tracheophyta</taxon>
        <taxon>Spermatophyta</taxon>
        <taxon>Magnoliopsida</taxon>
        <taxon>Liliopsida</taxon>
        <taxon>Poales</taxon>
        <taxon>Cyperaceae</taxon>
        <taxon>Cyperoideae</taxon>
        <taxon>Rhynchosporeae</taxon>
        <taxon>Rhynchospora</taxon>
    </lineage>
</organism>
<dbReference type="PANTHER" id="PTHR12498:SF0">
    <property type="entry name" value="PROTEIN N-TERMINAL ASPARAGINE AMIDOHYDROLASE"/>
    <property type="match status" value="1"/>
</dbReference>
<proteinExistence type="predicted"/>
<dbReference type="AlphaFoldDB" id="A0AAD6A1I6"/>
<protein>
    <recommendedName>
        <fullName evidence="3">Protein N-terminal asparagine amidohydrolase</fullName>
    </recommendedName>
</protein>
<reference evidence="1 2" key="1">
    <citation type="journal article" date="2022" name="Cell">
        <title>Repeat-based holocentromeres influence genome architecture and karyotype evolution.</title>
        <authorList>
            <person name="Hofstatter P.G."/>
            <person name="Thangavel G."/>
            <person name="Lux T."/>
            <person name="Neumann P."/>
            <person name="Vondrak T."/>
            <person name="Novak P."/>
            <person name="Zhang M."/>
            <person name="Costa L."/>
            <person name="Castellani M."/>
            <person name="Scott A."/>
            <person name="Toegelov H."/>
            <person name="Fuchs J."/>
            <person name="Mata-Sucre Y."/>
            <person name="Dias Y."/>
            <person name="Vanzela A.L.L."/>
            <person name="Huettel B."/>
            <person name="Almeida C.C.S."/>
            <person name="Simkova H."/>
            <person name="Souza G."/>
            <person name="Pedrosa-Harand A."/>
            <person name="Macas J."/>
            <person name="Mayer K.F.X."/>
            <person name="Houben A."/>
            <person name="Marques A."/>
        </authorList>
    </citation>
    <scope>NUCLEOTIDE SEQUENCE [LARGE SCALE GENOMIC DNA]</scope>
    <source>
        <strain evidence="1">RhyTen1mFocal</strain>
    </source>
</reference>
<comment type="caution">
    <text evidence="1">The sequence shown here is derived from an EMBL/GenBank/DDBJ whole genome shotgun (WGS) entry which is preliminary data.</text>
</comment>
<keyword evidence="2" id="KW-1185">Reference proteome</keyword>
<name>A0AAD6A1I6_9POAL</name>
<evidence type="ECO:0000313" key="2">
    <source>
        <dbReference type="Proteomes" id="UP001210211"/>
    </source>
</evidence>